<dbReference type="RefSeq" id="WP_216875360.1">
    <property type="nucleotide sequence ID" value="NZ_JAERQM010000003.1"/>
</dbReference>
<protein>
    <submittedName>
        <fullName evidence="2">Hydantoinase B/oxoprolinase family protein</fullName>
    </submittedName>
</protein>
<proteinExistence type="predicted"/>
<evidence type="ECO:0000259" key="1">
    <source>
        <dbReference type="Pfam" id="PF02538"/>
    </source>
</evidence>
<dbReference type="InterPro" id="IPR045079">
    <property type="entry name" value="Oxoprolinase-like"/>
</dbReference>
<comment type="caution">
    <text evidence="2">The sequence shown here is derived from an EMBL/GenBank/DDBJ whole genome shotgun (WGS) entry which is preliminary data.</text>
</comment>
<feature type="domain" description="Hydantoinase B/oxoprolinase" evidence="1">
    <location>
        <begin position="9"/>
        <end position="523"/>
    </location>
</feature>
<evidence type="ECO:0000313" key="3">
    <source>
        <dbReference type="Proteomes" id="UP000689967"/>
    </source>
</evidence>
<dbReference type="InterPro" id="IPR003692">
    <property type="entry name" value="Hydantoinase_B"/>
</dbReference>
<dbReference type="PANTHER" id="PTHR11365:SF23">
    <property type="entry name" value="HYPOTHETICAL 5-OXOPROLINASE (EUROFUNG)-RELATED"/>
    <property type="match status" value="1"/>
</dbReference>
<accession>A0ABS6H7A7</accession>
<reference evidence="2 3" key="1">
    <citation type="submission" date="2021-01" db="EMBL/GenBank/DDBJ databases">
        <title>Roseomonas sp. nov, a bacterium isolated from an oil production mixture in Yumen Oilfield.</title>
        <authorList>
            <person name="Wu D."/>
        </authorList>
    </citation>
    <scope>NUCLEOTIDE SEQUENCE [LARGE SCALE GENOMIC DNA]</scope>
    <source>
        <strain evidence="2 3">ROY-5-3</strain>
    </source>
</reference>
<evidence type="ECO:0000313" key="2">
    <source>
        <dbReference type="EMBL" id="MBU8544251.1"/>
    </source>
</evidence>
<dbReference type="Proteomes" id="UP000689967">
    <property type="component" value="Unassembled WGS sequence"/>
</dbReference>
<dbReference type="EMBL" id="JAERQM010000003">
    <property type="protein sequence ID" value="MBU8544251.1"/>
    <property type="molecule type" value="Genomic_DNA"/>
</dbReference>
<gene>
    <name evidence="2" type="ORF">JJQ90_11070</name>
</gene>
<sequence length="532" mass="53961">MSLAEAAAREILHLALESVADRMQDSLLASALSPVAREGMDCAAALFLADGRVLAQANSLPLLLGGMIPAIAALCRAFPPATLAEGDGLLLNDPWSGGTHLPDLILARPVFAQGRVVAFAATILHHQDVGGIAPGSVPPDAQSIFQEGLRLPPVKWRHAGVEDAGIATILAANTRTPHMLAGDLAAQWAAVSLAAREVAQLATAMGTETFVTGCEALLVESRALLAAALAALPEAEASAEDALEGDGLSAGAVPIRVTLRRLPGPRLAVDFTGSAPQTAGPVNAAPSGLLAACFCLLRRIAPGAAANHGLLDLLDLHLPEGSLVNPRFPAAVNARTATVKLACNALFAAHARLSPAPAAAPNAGVAVVLSIGGTDGAGRRWIFTEIVAGGSGGRPDGPGLPGLSADVSNARNLPGEMLESVAPIRVEAIERRRGSGGAGRHPGGDGVRRVYRLLSGTAEISYRGERHLAGAPGAQGGGPGAPAAARLVRLDGTPHPLPSKARIAWAAGERFILETAGGGGWGPAQQQGSFTK</sequence>
<name>A0ABS6H7A7_9PROT</name>
<keyword evidence="3" id="KW-1185">Reference proteome</keyword>
<organism evidence="2 3">
    <name type="scientific">Falsiroseomonas oleicola</name>
    <dbReference type="NCBI Taxonomy" id="2801474"/>
    <lineage>
        <taxon>Bacteria</taxon>
        <taxon>Pseudomonadati</taxon>
        <taxon>Pseudomonadota</taxon>
        <taxon>Alphaproteobacteria</taxon>
        <taxon>Acetobacterales</taxon>
        <taxon>Roseomonadaceae</taxon>
        <taxon>Falsiroseomonas</taxon>
    </lineage>
</organism>
<dbReference type="Pfam" id="PF02538">
    <property type="entry name" value="Hydantoinase_B"/>
    <property type="match status" value="1"/>
</dbReference>
<dbReference type="PANTHER" id="PTHR11365">
    <property type="entry name" value="5-OXOPROLINASE RELATED"/>
    <property type="match status" value="1"/>
</dbReference>